<proteinExistence type="predicted"/>
<dbReference type="OrthoDB" id="4630737at2"/>
<sequence length="105" mass="11363">MSNVFSLSDIRAAAEKKFADQHAELANGETVTLKNPIRLTVEERKAFAALSDNDGDNDRDVSTFALEAFTLLAGARAAKAILRDYKVDGALVLLERYTEATSAGE</sequence>
<name>A0A4Q7KTK2_9PSEU</name>
<dbReference type="EMBL" id="SGWQ01000004">
    <property type="protein sequence ID" value="RZS39151.1"/>
    <property type="molecule type" value="Genomic_DNA"/>
</dbReference>
<keyword evidence="2" id="KW-1185">Reference proteome</keyword>
<gene>
    <name evidence="1" type="ORF">EV193_104367</name>
</gene>
<dbReference type="Proteomes" id="UP000294257">
    <property type="component" value="Unassembled WGS sequence"/>
</dbReference>
<evidence type="ECO:0000313" key="2">
    <source>
        <dbReference type="Proteomes" id="UP000294257"/>
    </source>
</evidence>
<accession>A0A4Q7KTK2</accession>
<reference evidence="1 2" key="1">
    <citation type="submission" date="2019-02" db="EMBL/GenBank/DDBJ databases">
        <title>Genomic Encyclopedia of Type Strains, Phase IV (KMG-IV): sequencing the most valuable type-strain genomes for metagenomic binning, comparative biology and taxonomic classification.</title>
        <authorList>
            <person name="Goeker M."/>
        </authorList>
    </citation>
    <scope>NUCLEOTIDE SEQUENCE [LARGE SCALE GENOMIC DNA]</scope>
    <source>
        <strain evidence="1 2">DSM 101727</strain>
    </source>
</reference>
<evidence type="ECO:0000313" key="1">
    <source>
        <dbReference type="EMBL" id="RZS39151.1"/>
    </source>
</evidence>
<dbReference type="InterPro" id="IPR020132">
    <property type="entry name" value="Gp24/Gp25"/>
</dbReference>
<protein>
    <recommendedName>
        <fullName evidence="3">Tail assembly chaperone</fullName>
    </recommendedName>
</protein>
<dbReference type="Pfam" id="PF17388">
    <property type="entry name" value="GP24_25"/>
    <property type="match status" value="1"/>
</dbReference>
<comment type="caution">
    <text evidence="1">The sequence shown here is derived from an EMBL/GenBank/DDBJ whole genome shotgun (WGS) entry which is preliminary data.</text>
</comment>
<evidence type="ECO:0008006" key="3">
    <source>
        <dbReference type="Google" id="ProtNLM"/>
    </source>
</evidence>
<dbReference type="RefSeq" id="WP_130344720.1">
    <property type="nucleotide sequence ID" value="NZ_SGWQ01000004.1"/>
</dbReference>
<dbReference type="AlphaFoldDB" id="A0A4Q7KTK2"/>
<organism evidence="1 2">
    <name type="scientific">Herbihabitans rhizosphaerae</name>
    <dbReference type="NCBI Taxonomy" id="1872711"/>
    <lineage>
        <taxon>Bacteria</taxon>
        <taxon>Bacillati</taxon>
        <taxon>Actinomycetota</taxon>
        <taxon>Actinomycetes</taxon>
        <taxon>Pseudonocardiales</taxon>
        <taxon>Pseudonocardiaceae</taxon>
        <taxon>Herbihabitans</taxon>
    </lineage>
</organism>